<proteinExistence type="predicted"/>
<feature type="compositionally biased region" description="Basic and acidic residues" evidence="1">
    <location>
        <begin position="8"/>
        <end position="19"/>
    </location>
</feature>
<protein>
    <submittedName>
        <fullName evidence="2">Uncharacterized protein</fullName>
    </submittedName>
</protein>
<feature type="non-terminal residue" evidence="2">
    <location>
        <position position="1"/>
    </location>
</feature>
<evidence type="ECO:0000313" key="2">
    <source>
        <dbReference type="EMBL" id="EJK55013.1"/>
    </source>
</evidence>
<name>K0RMN9_THAOC</name>
<feature type="compositionally biased region" description="Basic and acidic residues" evidence="1">
    <location>
        <begin position="27"/>
        <end position="52"/>
    </location>
</feature>
<reference evidence="2 3" key="1">
    <citation type="journal article" date="2012" name="Genome Biol.">
        <title>Genome and low-iron response of an oceanic diatom adapted to chronic iron limitation.</title>
        <authorList>
            <person name="Lommer M."/>
            <person name="Specht M."/>
            <person name="Roy A.S."/>
            <person name="Kraemer L."/>
            <person name="Andreson R."/>
            <person name="Gutowska M.A."/>
            <person name="Wolf J."/>
            <person name="Bergner S.V."/>
            <person name="Schilhabel M.B."/>
            <person name="Klostermeier U.C."/>
            <person name="Beiko R.G."/>
            <person name="Rosenstiel P."/>
            <person name="Hippler M."/>
            <person name="Laroche J."/>
        </authorList>
    </citation>
    <scope>NUCLEOTIDE SEQUENCE [LARGE SCALE GENOMIC DNA]</scope>
    <source>
        <strain evidence="2 3">CCMP1005</strain>
    </source>
</reference>
<evidence type="ECO:0000256" key="1">
    <source>
        <dbReference type="SAM" id="MobiDB-lite"/>
    </source>
</evidence>
<gene>
    <name evidence="2" type="ORF">THAOC_25303</name>
</gene>
<feature type="compositionally biased region" description="Low complexity" evidence="1">
    <location>
        <begin position="83"/>
        <end position="94"/>
    </location>
</feature>
<sequence length="113" mass="12686">PFPLAVPLRERPYVREGHRPAPAGADPRLHNAREEAPRHVPSDDERRRESRAPDPAAAMTKFEEAMTKFEEAWSPIWEPPATPRIGSGPRRSPPVMGTVVRRRGKRTPGAVVR</sequence>
<organism evidence="2 3">
    <name type="scientific">Thalassiosira oceanica</name>
    <name type="common">Marine diatom</name>
    <dbReference type="NCBI Taxonomy" id="159749"/>
    <lineage>
        <taxon>Eukaryota</taxon>
        <taxon>Sar</taxon>
        <taxon>Stramenopiles</taxon>
        <taxon>Ochrophyta</taxon>
        <taxon>Bacillariophyta</taxon>
        <taxon>Coscinodiscophyceae</taxon>
        <taxon>Thalassiosirophycidae</taxon>
        <taxon>Thalassiosirales</taxon>
        <taxon>Thalassiosiraceae</taxon>
        <taxon>Thalassiosira</taxon>
    </lineage>
</organism>
<dbReference type="Proteomes" id="UP000266841">
    <property type="component" value="Unassembled WGS sequence"/>
</dbReference>
<evidence type="ECO:0000313" key="3">
    <source>
        <dbReference type="Proteomes" id="UP000266841"/>
    </source>
</evidence>
<feature type="region of interest" description="Disordered" evidence="1">
    <location>
        <begin position="1"/>
        <end position="57"/>
    </location>
</feature>
<comment type="caution">
    <text evidence="2">The sequence shown here is derived from an EMBL/GenBank/DDBJ whole genome shotgun (WGS) entry which is preliminary data.</text>
</comment>
<keyword evidence="3" id="KW-1185">Reference proteome</keyword>
<feature type="region of interest" description="Disordered" evidence="1">
    <location>
        <begin position="73"/>
        <end position="113"/>
    </location>
</feature>
<accession>K0RMN9</accession>
<dbReference type="AlphaFoldDB" id="K0RMN9"/>
<dbReference type="EMBL" id="AGNL01034887">
    <property type="protein sequence ID" value="EJK55013.1"/>
    <property type="molecule type" value="Genomic_DNA"/>
</dbReference>